<dbReference type="RefSeq" id="WP_027585451.1">
    <property type="nucleotide sequence ID" value="NZ_BLAX01000001.1"/>
</dbReference>
<evidence type="ECO:0000256" key="6">
    <source>
        <dbReference type="SAM" id="Phobius"/>
    </source>
</evidence>
<feature type="transmembrane region" description="Helical" evidence="6">
    <location>
        <begin position="344"/>
        <end position="363"/>
    </location>
</feature>
<evidence type="ECO:0000313" key="7">
    <source>
        <dbReference type="EMBL" id="GET32086.1"/>
    </source>
</evidence>
<dbReference type="PANTHER" id="PTHR42770:SF11">
    <property type="entry name" value="INNER MEMBRANE TRANSPORT PROTEIN YBAT"/>
    <property type="match status" value="1"/>
</dbReference>
<feature type="transmembrane region" description="Helical" evidence="6">
    <location>
        <begin position="400"/>
        <end position="420"/>
    </location>
</feature>
<dbReference type="OrthoDB" id="9806937at2"/>
<keyword evidence="8" id="KW-1185">Reference proteome</keyword>
<dbReference type="PIRSF" id="PIRSF006060">
    <property type="entry name" value="AA_transporter"/>
    <property type="match status" value="1"/>
</dbReference>
<feature type="transmembrane region" description="Helical" evidence="6">
    <location>
        <begin position="375"/>
        <end position="394"/>
    </location>
</feature>
<sequence>MRKDDIKLGEAISMGIGGMVGGGIFAVLGLAIALSKGGTPVAFMLAGIITLLTAYAYSKLSLKYPSKGGTVNFVNQAFGKTIFSGGTNNLLWISYIIMLSLYSSAFGSYAGNLFHIVSDSTLNKHIFITGIIVFSTILNYLSVRVVAEAESVAVYIKMTILTLFILIGGYGLFHANHLMQFEFSNWTGPVKLFSGGMVIFVAYEGFELIANASPNIVNPKRNIPRAYFIAISIVILLYVLISFVTVASLTFDKIQKAQEYVLAEAAKPQLGQVGFTIITLAAMISTFTAINSTLFGGSRVNYELGIDDELPHEFTKHFWNQPVGLLFTSVLTLLVANTLDLESISTSGSAGFLIIFAIVNLANVRLYKETASKRYISIAGFTMCTIAFLFLLKNQLNNNFTGMMISLGIIAASYMMEYLYKATEKKKNPESVYSED</sequence>
<evidence type="ECO:0000256" key="5">
    <source>
        <dbReference type="ARBA" id="ARBA00023136"/>
    </source>
</evidence>
<evidence type="ECO:0000256" key="3">
    <source>
        <dbReference type="ARBA" id="ARBA00022692"/>
    </source>
</evidence>
<keyword evidence="5 6" id="KW-0472">Membrane</keyword>
<keyword evidence="2" id="KW-1003">Cell membrane</keyword>
<feature type="transmembrane region" description="Helical" evidence="6">
    <location>
        <begin position="271"/>
        <end position="297"/>
    </location>
</feature>
<feature type="transmembrane region" description="Helical" evidence="6">
    <location>
        <begin position="226"/>
        <end position="251"/>
    </location>
</feature>
<evidence type="ECO:0000256" key="1">
    <source>
        <dbReference type="ARBA" id="ARBA00004651"/>
    </source>
</evidence>
<feature type="transmembrane region" description="Helical" evidence="6">
    <location>
        <begin position="122"/>
        <end position="142"/>
    </location>
</feature>
<feature type="transmembrane region" description="Helical" evidence="6">
    <location>
        <begin position="90"/>
        <end position="110"/>
    </location>
</feature>
<comment type="caution">
    <text evidence="7">The sequence shown here is derived from an EMBL/GenBank/DDBJ whole genome shotgun (WGS) entry which is preliminary data.</text>
</comment>
<name>A0A5M4AWU9_9BACT</name>
<evidence type="ECO:0000313" key="8">
    <source>
        <dbReference type="Proteomes" id="UP000391834"/>
    </source>
</evidence>
<keyword evidence="4 6" id="KW-1133">Transmembrane helix</keyword>
<dbReference type="Proteomes" id="UP000391834">
    <property type="component" value="Unassembled WGS sequence"/>
</dbReference>
<dbReference type="InterPro" id="IPR002293">
    <property type="entry name" value="AA/rel_permease1"/>
</dbReference>
<proteinExistence type="predicted"/>
<feature type="transmembrane region" description="Helical" evidence="6">
    <location>
        <begin position="193"/>
        <end position="214"/>
    </location>
</feature>
<organism evidence="7 8">
    <name type="scientific">Prolixibacter bellariivorans</name>
    <dbReference type="NCBI Taxonomy" id="314319"/>
    <lineage>
        <taxon>Bacteria</taxon>
        <taxon>Pseudomonadati</taxon>
        <taxon>Bacteroidota</taxon>
        <taxon>Bacteroidia</taxon>
        <taxon>Marinilabiliales</taxon>
        <taxon>Prolixibacteraceae</taxon>
        <taxon>Prolixibacter</taxon>
    </lineage>
</organism>
<protein>
    <submittedName>
        <fullName evidence="7">Amino acid transporter</fullName>
    </submittedName>
</protein>
<comment type="subcellular location">
    <subcellularLocation>
        <location evidence="1">Cell membrane</location>
        <topology evidence="1">Multi-pass membrane protein</topology>
    </subcellularLocation>
</comment>
<dbReference type="EMBL" id="BLAX01000001">
    <property type="protein sequence ID" value="GET32086.1"/>
    <property type="molecule type" value="Genomic_DNA"/>
</dbReference>
<feature type="transmembrane region" description="Helical" evidence="6">
    <location>
        <begin position="318"/>
        <end position="338"/>
    </location>
</feature>
<evidence type="ECO:0000256" key="4">
    <source>
        <dbReference type="ARBA" id="ARBA00022989"/>
    </source>
</evidence>
<accession>A0A5M4AWU9</accession>
<reference evidence="7 8" key="1">
    <citation type="submission" date="2019-10" db="EMBL/GenBank/DDBJ databases">
        <title>Prolixibacter strains distinguished by the presence of nitrate reductase genes were adept at nitrate-dependent anaerobic corrosion of metallic iron and carbon steel.</title>
        <authorList>
            <person name="Iino T."/>
            <person name="Shono N."/>
            <person name="Ito K."/>
            <person name="Nakamura R."/>
            <person name="Sueoka K."/>
            <person name="Harayama S."/>
            <person name="Ohkuma M."/>
        </authorList>
    </citation>
    <scope>NUCLEOTIDE SEQUENCE [LARGE SCALE GENOMIC DNA]</scope>
    <source>
        <strain evidence="7 8">JCM 13498</strain>
    </source>
</reference>
<dbReference type="Gene3D" id="1.20.1740.10">
    <property type="entry name" value="Amino acid/polyamine transporter I"/>
    <property type="match status" value="1"/>
</dbReference>
<dbReference type="GO" id="GO:0005886">
    <property type="term" value="C:plasma membrane"/>
    <property type="evidence" value="ECO:0007669"/>
    <property type="project" value="UniProtKB-SubCell"/>
</dbReference>
<keyword evidence="3 6" id="KW-0812">Transmembrane</keyword>
<dbReference type="GO" id="GO:0022857">
    <property type="term" value="F:transmembrane transporter activity"/>
    <property type="evidence" value="ECO:0007669"/>
    <property type="project" value="InterPro"/>
</dbReference>
<evidence type="ECO:0000256" key="2">
    <source>
        <dbReference type="ARBA" id="ARBA00022475"/>
    </source>
</evidence>
<feature type="transmembrane region" description="Helical" evidence="6">
    <location>
        <begin position="154"/>
        <end position="173"/>
    </location>
</feature>
<dbReference type="InterPro" id="IPR050367">
    <property type="entry name" value="APC_superfamily"/>
</dbReference>
<dbReference type="AlphaFoldDB" id="A0A5M4AWU9"/>
<feature type="transmembrane region" description="Helical" evidence="6">
    <location>
        <begin position="12"/>
        <end position="34"/>
    </location>
</feature>
<dbReference type="Pfam" id="PF13520">
    <property type="entry name" value="AA_permease_2"/>
    <property type="match status" value="1"/>
</dbReference>
<gene>
    <name evidence="7" type="ORF">PbJCM13498_09490</name>
</gene>
<dbReference type="PANTHER" id="PTHR42770">
    <property type="entry name" value="AMINO ACID TRANSPORTER-RELATED"/>
    <property type="match status" value="1"/>
</dbReference>
<feature type="transmembrane region" description="Helical" evidence="6">
    <location>
        <begin position="40"/>
        <end position="57"/>
    </location>
</feature>